<dbReference type="GO" id="GO:0030313">
    <property type="term" value="C:cell envelope"/>
    <property type="evidence" value="ECO:0007669"/>
    <property type="project" value="UniProtKB-SubCell"/>
</dbReference>
<feature type="domain" description="CusB-like beta-barrel" evidence="4">
    <location>
        <begin position="155"/>
        <end position="238"/>
    </location>
</feature>
<dbReference type="EMBL" id="BARU01027165">
    <property type="protein sequence ID" value="GAH71144.1"/>
    <property type="molecule type" value="Genomic_DNA"/>
</dbReference>
<feature type="non-terminal residue" evidence="5">
    <location>
        <position position="1"/>
    </location>
</feature>
<dbReference type="AlphaFoldDB" id="X1IYI0"/>
<comment type="caution">
    <text evidence="5">The sequence shown here is derived from an EMBL/GenBank/DDBJ whole genome shotgun (WGS) entry which is preliminary data.</text>
</comment>
<proteinExistence type="predicted"/>
<gene>
    <name evidence="5" type="ORF">S03H2_43531</name>
</gene>
<dbReference type="SUPFAM" id="SSF111369">
    <property type="entry name" value="HlyD-like secretion proteins"/>
    <property type="match status" value="1"/>
</dbReference>
<evidence type="ECO:0000313" key="5">
    <source>
        <dbReference type="EMBL" id="GAH71144.1"/>
    </source>
</evidence>
<dbReference type="Gene3D" id="2.40.30.170">
    <property type="match status" value="1"/>
</dbReference>
<dbReference type="Gene3D" id="1.10.287.470">
    <property type="entry name" value="Helix hairpin bin"/>
    <property type="match status" value="1"/>
</dbReference>
<dbReference type="InterPro" id="IPR050465">
    <property type="entry name" value="UPF0194_transport"/>
</dbReference>
<dbReference type="PANTHER" id="PTHR32347">
    <property type="entry name" value="EFFLUX SYSTEM COMPONENT YKNX-RELATED"/>
    <property type="match status" value="1"/>
</dbReference>
<evidence type="ECO:0000256" key="1">
    <source>
        <dbReference type="ARBA" id="ARBA00004196"/>
    </source>
</evidence>
<organism evidence="5">
    <name type="scientific">marine sediment metagenome</name>
    <dbReference type="NCBI Taxonomy" id="412755"/>
    <lineage>
        <taxon>unclassified sequences</taxon>
        <taxon>metagenomes</taxon>
        <taxon>ecological metagenomes</taxon>
    </lineage>
</organism>
<dbReference type="PANTHER" id="PTHR32347:SF23">
    <property type="entry name" value="BLL5650 PROTEIN"/>
    <property type="match status" value="1"/>
</dbReference>
<evidence type="ECO:0000256" key="3">
    <source>
        <dbReference type="SAM" id="Coils"/>
    </source>
</evidence>
<evidence type="ECO:0000256" key="2">
    <source>
        <dbReference type="ARBA" id="ARBA00023054"/>
    </source>
</evidence>
<evidence type="ECO:0000259" key="4">
    <source>
        <dbReference type="Pfam" id="PF25954"/>
    </source>
</evidence>
<sequence>ATLEGSRSKLKLFQKGTKKELIAVAKNQLEAAEKELELAQKNKGRMDILFNEGAVSTTQKEQADLKLKVAQEHYESTEENYQLALRGREKEEIEMVKAEVRSLQAQEEFLLRQIQDTRITSPVTGFLETRHIEVGELALPGTLLFSLIDLSRTYVKAYVPEKYIGKVIIGSKVEVLCDSFPDKVFQGKVDFISDQAEFAPKNIQTKEERLKLVFMIKSYLENPERELKPGMPVDVKISVGQ</sequence>
<name>X1IYI0_9ZZZZ</name>
<feature type="coiled-coil region" evidence="3">
    <location>
        <begin position="15"/>
        <end position="113"/>
    </location>
</feature>
<protein>
    <recommendedName>
        <fullName evidence="4">CusB-like beta-barrel domain-containing protein</fullName>
    </recommendedName>
</protein>
<dbReference type="InterPro" id="IPR058792">
    <property type="entry name" value="Beta-barrel_RND_2"/>
</dbReference>
<dbReference type="Pfam" id="PF25954">
    <property type="entry name" value="Beta-barrel_RND_2"/>
    <property type="match status" value="1"/>
</dbReference>
<comment type="subcellular location">
    <subcellularLocation>
        <location evidence="1">Cell envelope</location>
    </subcellularLocation>
</comment>
<keyword evidence="2 3" id="KW-0175">Coiled coil</keyword>
<reference evidence="5" key="1">
    <citation type="journal article" date="2014" name="Front. Microbiol.">
        <title>High frequency of phylogenetically diverse reductive dehalogenase-homologous genes in deep subseafloor sedimentary metagenomes.</title>
        <authorList>
            <person name="Kawai M."/>
            <person name="Futagami T."/>
            <person name="Toyoda A."/>
            <person name="Takaki Y."/>
            <person name="Nishi S."/>
            <person name="Hori S."/>
            <person name="Arai W."/>
            <person name="Tsubouchi T."/>
            <person name="Morono Y."/>
            <person name="Uchiyama I."/>
            <person name="Ito T."/>
            <person name="Fujiyama A."/>
            <person name="Inagaki F."/>
            <person name="Takami H."/>
        </authorList>
    </citation>
    <scope>NUCLEOTIDE SEQUENCE</scope>
    <source>
        <strain evidence="5">Expedition CK06-06</strain>
    </source>
</reference>
<accession>X1IYI0</accession>